<comment type="miscellaneous">
    <text evidence="8">Carbon 2 of the heme B porphyrin ring is defined according to the Fischer nomenclature.</text>
</comment>
<feature type="transmembrane region" description="Helical" evidence="8">
    <location>
        <begin position="152"/>
        <end position="172"/>
    </location>
</feature>
<evidence type="ECO:0000256" key="7">
    <source>
        <dbReference type="ARBA" id="ARBA00047690"/>
    </source>
</evidence>
<dbReference type="PANTHER" id="PTHR43448">
    <property type="entry name" value="PROTOHEME IX FARNESYLTRANSFERASE, MITOCHONDRIAL"/>
    <property type="match status" value="1"/>
</dbReference>
<comment type="subcellular location">
    <subcellularLocation>
        <location evidence="8">Cell membrane</location>
        <topology evidence="8">Multi-pass membrane protein</topology>
    </subcellularLocation>
    <subcellularLocation>
        <location evidence="1">Membrane</location>
        <topology evidence="1">Multi-pass membrane protein</topology>
    </subcellularLocation>
</comment>
<dbReference type="PANTHER" id="PTHR43448:SF2">
    <property type="entry name" value="PROTOHEME IX FARNESYLTRANSFERASE, MITOCHONDRIAL"/>
    <property type="match status" value="1"/>
</dbReference>
<dbReference type="InterPro" id="IPR006369">
    <property type="entry name" value="Protohaem_IX_farnesylTrfase"/>
</dbReference>
<proteinExistence type="inferred from homology"/>
<feature type="transmembrane region" description="Helical" evidence="8">
    <location>
        <begin position="100"/>
        <end position="119"/>
    </location>
</feature>
<keyword evidence="4 8" id="KW-1133">Transmembrane helix</keyword>
<evidence type="ECO:0000256" key="6">
    <source>
        <dbReference type="ARBA" id="ARBA00023136"/>
    </source>
</evidence>
<dbReference type="NCBIfam" id="NF003349">
    <property type="entry name" value="PRK04375.1-2"/>
    <property type="match status" value="1"/>
</dbReference>
<evidence type="ECO:0000256" key="1">
    <source>
        <dbReference type="ARBA" id="ARBA00004141"/>
    </source>
</evidence>
<dbReference type="NCBIfam" id="TIGR01473">
    <property type="entry name" value="cyoE_ctaB"/>
    <property type="match status" value="1"/>
</dbReference>
<dbReference type="HAMAP" id="MF_00154">
    <property type="entry name" value="CyoE_CtaB"/>
    <property type="match status" value="1"/>
</dbReference>
<keyword evidence="8" id="KW-1003">Cell membrane</keyword>
<feature type="transmembrane region" description="Helical" evidence="8">
    <location>
        <begin position="57"/>
        <end position="79"/>
    </location>
</feature>
<reference evidence="10" key="1">
    <citation type="journal article" date="2019" name="Microbiology">
        <title>Complete Genome Sequence of an Uncultured Bacterium of the Candidate Phylum Bipolaricaulota.</title>
        <authorList>
            <person name="Kadnikov V.V."/>
            <person name="Mardanov A.V."/>
            <person name="Beletsky A.V."/>
            <person name="Frank Y.A."/>
            <person name="Karnachuk O.V."/>
            <person name="Ravin N.V."/>
        </authorList>
    </citation>
    <scope>NUCLEOTIDE SEQUENCE [LARGE SCALE GENOMIC DNA]</scope>
</reference>
<evidence type="ECO:0000256" key="8">
    <source>
        <dbReference type="HAMAP-Rule" id="MF_00154"/>
    </source>
</evidence>
<dbReference type="CDD" id="cd13957">
    <property type="entry name" value="PT_UbiA_Cox10"/>
    <property type="match status" value="1"/>
</dbReference>
<comment type="catalytic activity">
    <reaction evidence="7 8">
        <text>heme b + (2E,6E)-farnesyl diphosphate + H2O = Fe(II)-heme o + diphosphate</text>
        <dbReference type="Rhea" id="RHEA:28070"/>
        <dbReference type="ChEBI" id="CHEBI:15377"/>
        <dbReference type="ChEBI" id="CHEBI:33019"/>
        <dbReference type="ChEBI" id="CHEBI:60344"/>
        <dbReference type="ChEBI" id="CHEBI:60530"/>
        <dbReference type="ChEBI" id="CHEBI:175763"/>
        <dbReference type="EC" id="2.5.1.141"/>
    </reaction>
</comment>
<dbReference type="GO" id="GO:0008495">
    <property type="term" value="F:protoheme IX farnesyltransferase activity"/>
    <property type="evidence" value="ECO:0007669"/>
    <property type="project" value="UniProtKB-UniRule"/>
</dbReference>
<dbReference type="EC" id="2.5.1.141" evidence="8"/>
<dbReference type="Proteomes" id="UP000426444">
    <property type="component" value="Chromosome"/>
</dbReference>
<evidence type="ECO:0000256" key="2">
    <source>
        <dbReference type="ARBA" id="ARBA00022679"/>
    </source>
</evidence>
<dbReference type="EMBL" id="CP046457">
    <property type="protein sequence ID" value="QGT98827.1"/>
    <property type="molecule type" value="Genomic_DNA"/>
</dbReference>
<keyword evidence="2 8" id="KW-0808">Transferase</keyword>
<protein>
    <recommendedName>
        <fullName evidence="8">Protoheme IX farnesyltransferase</fullName>
        <ecNumber evidence="8">2.5.1.141</ecNumber>
    </recommendedName>
    <alternativeName>
        <fullName evidence="8">Heme B farnesyltransferase</fullName>
    </alternativeName>
    <alternativeName>
        <fullName evidence="8">Heme O synthase</fullName>
    </alternativeName>
</protein>
<keyword evidence="6 8" id="KW-0472">Membrane</keyword>
<dbReference type="KEGG" id="salq:SYNTR_0234"/>
<dbReference type="AlphaFoldDB" id="A0A6I6D8D9"/>
<dbReference type="InterPro" id="IPR044878">
    <property type="entry name" value="UbiA_sf"/>
</dbReference>
<comment type="function">
    <text evidence="8">Converts heme B (protoheme IX) to heme O by substitution of the vinyl group on carbon 2 of heme B porphyrin ring with a hydroxyethyl farnesyl side group.</text>
</comment>
<keyword evidence="5 8" id="KW-0350">Heme biosynthesis</keyword>
<evidence type="ECO:0000313" key="9">
    <source>
        <dbReference type="EMBL" id="QGT98827.1"/>
    </source>
</evidence>
<evidence type="ECO:0000256" key="5">
    <source>
        <dbReference type="ARBA" id="ARBA00023133"/>
    </source>
</evidence>
<feature type="transmembrane region" description="Helical" evidence="8">
    <location>
        <begin position="278"/>
        <end position="298"/>
    </location>
</feature>
<feature type="transmembrane region" description="Helical" evidence="8">
    <location>
        <begin position="32"/>
        <end position="51"/>
    </location>
</feature>
<organism evidence="9 10">
    <name type="scientific">Candidatus Syntrophocurvum alkaliphilum</name>
    <dbReference type="NCBI Taxonomy" id="2293317"/>
    <lineage>
        <taxon>Bacteria</taxon>
        <taxon>Bacillati</taxon>
        <taxon>Bacillota</taxon>
        <taxon>Clostridia</taxon>
        <taxon>Eubacteriales</taxon>
        <taxon>Syntrophomonadaceae</taxon>
        <taxon>Candidatus Syntrophocurvum</taxon>
    </lineage>
</organism>
<dbReference type="UniPathway" id="UPA00834">
    <property type="reaction ID" value="UER00712"/>
</dbReference>
<dbReference type="GO" id="GO:0048034">
    <property type="term" value="P:heme O biosynthetic process"/>
    <property type="evidence" value="ECO:0007669"/>
    <property type="project" value="UniProtKB-UniRule"/>
</dbReference>
<dbReference type="Gene3D" id="1.10.357.140">
    <property type="entry name" value="UbiA prenyltransferase"/>
    <property type="match status" value="1"/>
</dbReference>
<sequence length="304" mass="33871">MRENDLYVEKNEVSLDKISVIKSYIEITKPGSVFLLVFTALVTMHMASVYYDFTFGQFTIAFLAVTLACAGVNTVSCYVDRDIDAIMDRTKHRPIPSGRISPENALAWGLFQFIIGIILALTLHWIAFVCLVLGMVGYVGIYNMWSKRRTSLNIILGGFTGGLPALFGWTAISGKVELLPVLIAALVVLWIPNHIWNLAIFFKDDYAKAGVPMLPVVSDVSKTILYSLISTVLMFAISIGIYFAGNMGAIYLYTALVSGIIVVVGNLYLYFRHSDTKAWFLYKLSSPYLFVICLAMILDTMYII</sequence>
<comment type="similarity">
    <text evidence="8">Belongs to the UbiA prenyltransferase family. Protoheme IX farnesyltransferase subfamily.</text>
</comment>
<dbReference type="GO" id="GO:0005886">
    <property type="term" value="C:plasma membrane"/>
    <property type="evidence" value="ECO:0007669"/>
    <property type="project" value="UniProtKB-SubCell"/>
</dbReference>
<dbReference type="OrthoDB" id="9814417at2"/>
<dbReference type="RefSeq" id="WP_156202782.1">
    <property type="nucleotide sequence ID" value="NZ_CP046457.1"/>
</dbReference>
<evidence type="ECO:0000313" key="10">
    <source>
        <dbReference type="Proteomes" id="UP000426444"/>
    </source>
</evidence>
<feature type="transmembrane region" description="Helical" evidence="8">
    <location>
        <begin position="178"/>
        <end position="202"/>
    </location>
</feature>
<accession>A0A6I6D8D9</accession>
<evidence type="ECO:0000256" key="3">
    <source>
        <dbReference type="ARBA" id="ARBA00022692"/>
    </source>
</evidence>
<gene>
    <name evidence="8" type="primary">ctaB</name>
    <name evidence="9" type="ORF">SYNTR_0234</name>
</gene>
<name>A0A6I6D8D9_9FIRM</name>
<feature type="transmembrane region" description="Helical" evidence="8">
    <location>
        <begin position="125"/>
        <end position="145"/>
    </location>
</feature>
<keyword evidence="3 8" id="KW-0812">Transmembrane</keyword>
<dbReference type="Pfam" id="PF01040">
    <property type="entry name" value="UbiA"/>
    <property type="match status" value="1"/>
</dbReference>
<dbReference type="InterPro" id="IPR000537">
    <property type="entry name" value="UbiA_prenyltransferase"/>
</dbReference>
<comment type="pathway">
    <text evidence="8">Porphyrin-containing compound metabolism; heme O biosynthesis; heme O from protoheme: step 1/1.</text>
</comment>
<feature type="transmembrane region" description="Helical" evidence="8">
    <location>
        <begin position="250"/>
        <end position="271"/>
    </location>
</feature>
<comment type="subunit">
    <text evidence="8">Interacts with CtaA.</text>
</comment>
<keyword evidence="10" id="KW-1185">Reference proteome</keyword>
<evidence type="ECO:0000256" key="4">
    <source>
        <dbReference type="ARBA" id="ARBA00022989"/>
    </source>
</evidence>
<feature type="transmembrane region" description="Helical" evidence="8">
    <location>
        <begin position="223"/>
        <end position="244"/>
    </location>
</feature>